<evidence type="ECO:0000313" key="2">
    <source>
        <dbReference type="Proteomes" id="UP000190080"/>
    </source>
</evidence>
<organism evidence="1 2">
    <name type="scientific">Clostridium oryzae</name>
    <dbReference type="NCBI Taxonomy" id="1450648"/>
    <lineage>
        <taxon>Bacteria</taxon>
        <taxon>Bacillati</taxon>
        <taxon>Bacillota</taxon>
        <taxon>Clostridia</taxon>
        <taxon>Eubacteriales</taxon>
        <taxon>Clostridiaceae</taxon>
        <taxon>Clostridium</taxon>
    </lineage>
</organism>
<name>A0A1V4IEC1_9CLOT</name>
<dbReference type="AlphaFoldDB" id="A0A1V4IEC1"/>
<protein>
    <submittedName>
        <fullName evidence="1">Uncharacterized protein</fullName>
    </submittedName>
</protein>
<evidence type="ECO:0000313" key="1">
    <source>
        <dbReference type="EMBL" id="OPJ58204.1"/>
    </source>
</evidence>
<keyword evidence="2" id="KW-1185">Reference proteome</keyword>
<proteinExistence type="predicted"/>
<dbReference type="EMBL" id="MZGV01000061">
    <property type="protein sequence ID" value="OPJ58204.1"/>
    <property type="molecule type" value="Genomic_DNA"/>
</dbReference>
<gene>
    <name evidence="1" type="ORF">CLORY_36990</name>
</gene>
<dbReference type="Proteomes" id="UP000190080">
    <property type="component" value="Unassembled WGS sequence"/>
</dbReference>
<reference evidence="1 2" key="1">
    <citation type="submission" date="2017-03" db="EMBL/GenBank/DDBJ databases">
        <title>Genome sequence of Clostridium oryzae DSM 28571.</title>
        <authorList>
            <person name="Poehlein A."/>
            <person name="Daniel R."/>
        </authorList>
    </citation>
    <scope>NUCLEOTIDE SEQUENCE [LARGE SCALE GENOMIC DNA]</scope>
    <source>
        <strain evidence="1 2">DSM 28571</strain>
    </source>
</reference>
<sequence length="135" mass="15457">MKEGESVFDYVNDSENCLDSEDILTSACSKVEKACKKKRFSGLLSSRLMEILNMNTEVMNFSEFLNSKLKFKEIWLLLKTAESCCFYDILTDWSLSSQNLHLWGARCSPCQAADKYQADKSGVVRNKHYSGSRNR</sequence>
<comment type="caution">
    <text evidence="1">The sequence shown here is derived from an EMBL/GenBank/DDBJ whole genome shotgun (WGS) entry which is preliminary data.</text>
</comment>
<accession>A0A1V4IEC1</accession>